<accession>A0A2G9ZFY8</accession>
<gene>
    <name evidence="1" type="ORF">COX24_00115</name>
</gene>
<evidence type="ECO:0000313" key="2">
    <source>
        <dbReference type="Proteomes" id="UP000230447"/>
    </source>
</evidence>
<dbReference type="AlphaFoldDB" id="A0A2G9ZFY8"/>
<protein>
    <submittedName>
        <fullName evidence="1">Uncharacterized protein</fullName>
    </submittedName>
</protein>
<dbReference type="Proteomes" id="UP000230447">
    <property type="component" value="Unassembled WGS sequence"/>
</dbReference>
<proteinExistence type="predicted"/>
<name>A0A2G9ZFY8_9BACT</name>
<evidence type="ECO:0000313" key="1">
    <source>
        <dbReference type="EMBL" id="PIP32085.1"/>
    </source>
</evidence>
<organism evidence="1 2">
    <name type="scientific">bacterium (Candidatus Gribaldobacteria) CG23_combo_of_CG06-09_8_20_14_all_37_87_8</name>
    <dbReference type="NCBI Taxonomy" id="2014278"/>
    <lineage>
        <taxon>Bacteria</taxon>
        <taxon>Candidatus Gribaldobacteria</taxon>
    </lineage>
</organism>
<comment type="caution">
    <text evidence="1">The sequence shown here is derived from an EMBL/GenBank/DDBJ whole genome shotgun (WGS) entry which is preliminary data.</text>
</comment>
<dbReference type="EMBL" id="PCSB01000003">
    <property type="protein sequence ID" value="PIP32085.1"/>
    <property type="molecule type" value="Genomic_DNA"/>
</dbReference>
<reference evidence="1 2" key="1">
    <citation type="submission" date="2017-09" db="EMBL/GenBank/DDBJ databases">
        <title>Depth-based differentiation of microbial function through sediment-hosted aquifers and enrichment of novel symbionts in the deep terrestrial subsurface.</title>
        <authorList>
            <person name="Probst A.J."/>
            <person name="Ladd B."/>
            <person name="Jarett J.K."/>
            <person name="Geller-Mcgrath D.E."/>
            <person name="Sieber C.M."/>
            <person name="Emerson J.B."/>
            <person name="Anantharaman K."/>
            <person name="Thomas B.C."/>
            <person name="Malmstrom R."/>
            <person name="Stieglmeier M."/>
            <person name="Klingl A."/>
            <person name="Woyke T."/>
            <person name="Ryan C.M."/>
            <person name="Banfield J.F."/>
        </authorList>
    </citation>
    <scope>NUCLEOTIDE SEQUENCE [LARGE SCALE GENOMIC DNA]</scope>
    <source>
        <strain evidence="1">CG23_combo_of_CG06-09_8_20_14_all_37_87_8</strain>
    </source>
</reference>
<sequence length="62" mass="6778">MAKAKAKVKKGRCSKCGAGEFITTPNQYDVLTFSKGKFEIVGTELINDFKVFCRGCSAEVII</sequence>